<feature type="transmembrane region" description="Helical" evidence="4">
    <location>
        <begin position="186"/>
        <end position="206"/>
    </location>
</feature>
<dbReference type="InParanoid" id="T1FPI4"/>
<keyword evidence="8" id="KW-1185">Reference proteome</keyword>
<dbReference type="Pfam" id="PF16016">
    <property type="entry name" value="VASt"/>
    <property type="match status" value="1"/>
</dbReference>
<feature type="region of interest" description="Disordered" evidence="3">
    <location>
        <begin position="131"/>
        <end position="152"/>
    </location>
</feature>
<evidence type="ECO:0000313" key="7">
    <source>
        <dbReference type="EnsemblMetazoa" id="HelroP187962"/>
    </source>
</evidence>
<evidence type="ECO:0000313" key="8">
    <source>
        <dbReference type="Proteomes" id="UP000015101"/>
    </source>
</evidence>
<dbReference type="Proteomes" id="UP000015101">
    <property type="component" value="Unassembled WGS sequence"/>
</dbReference>
<evidence type="ECO:0000313" key="6">
    <source>
        <dbReference type="EMBL" id="ESO12729.1"/>
    </source>
</evidence>
<keyword evidence="4" id="KW-1133">Transmembrane helix</keyword>
<dbReference type="STRING" id="6412.T1FPI4"/>
<reference evidence="7" key="3">
    <citation type="submission" date="2015-06" db="UniProtKB">
        <authorList>
            <consortium name="EnsemblMetazoa"/>
        </authorList>
    </citation>
    <scope>IDENTIFICATION</scope>
</reference>
<keyword evidence="4" id="KW-0812">Transmembrane</keyword>
<dbReference type="EnsemblMetazoa" id="HelroT187962">
    <property type="protein sequence ID" value="HelroP187962"/>
    <property type="gene ID" value="HelroG187962"/>
</dbReference>
<proteinExistence type="predicted"/>
<feature type="compositionally biased region" description="Low complexity" evidence="3">
    <location>
        <begin position="132"/>
        <end position="152"/>
    </location>
</feature>
<dbReference type="PROSITE" id="PS51778">
    <property type="entry name" value="VAST"/>
    <property type="match status" value="1"/>
</dbReference>
<reference evidence="6 8" key="2">
    <citation type="journal article" date="2013" name="Nature">
        <title>Insights into bilaterian evolution from three spiralian genomes.</title>
        <authorList>
            <person name="Simakov O."/>
            <person name="Marletaz F."/>
            <person name="Cho S.J."/>
            <person name="Edsinger-Gonzales E."/>
            <person name="Havlak P."/>
            <person name="Hellsten U."/>
            <person name="Kuo D.H."/>
            <person name="Larsson T."/>
            <person name="Lv J."/>
            <person name="Arendt D."/>
            <person name="Savage R."/>
            <person name="Osoegawa K."/>
            <person name="de Jong P."/>
            <person name="Grimwood J."/>
            <person name="Chapman J.A."/>
            <person name="Shapiro H."/>
            <person name="Aerts A."/>
            <person name="Otillar R.P."/>
            <person name="Terry A.Y."/>
            <person name="Boore J.L."/>
            <person name="Grigoriev I.V."/>
            <person name="Lindberg D.R."/>
            <person name="Seaver E.C."/>
            <person name="Weisblat D.A."/>
            <person name="Putnam N.H."/>
            <person name="Rokhsar D.S."/>
        </authorList>
    </citation>
    <scope>NUCLEOTIDE SEQUENCE</scope>
</reference>
<protein>
    <recommendedName>
        <fullName evidence="5">VASt domain-containing protein</fullName>
    </recommendedName>
</protein>
<dbReference type="GeneID" id="20210731"/>
<dbReference type="PANTHER" id="PTHR23319:SF4">
    <property type="entry name" value="GRAM DOMAIN CONTAINING 1B, ISOFORM E"/>
    <property type="match status" value="1"/>
</dbReference>
<organism evidence="7 8">
    <name type="scientific">Helobdella robusta</name>
    <name type="common">Californian leech</name>
    <dbReference type="NCBI Taxonomy" id="6412"/>
    <lineage>
        <taxon>Eukaryota</taxon>
        <taxon>Metazoa</taxon>
        <taxon>Spiralia</taxon>
        <taxon>Lophotrochozoa</taxon>
        <taxon>Annelida</taxon>
        <taxon>Clitellata</taxon>
        <taxon>Hirudinea</taxon>
        <taxon>Rhynchobdellida</taxon>
        <taxon>Glossiphoniidae</taxon>
        <taxon>Helobdella</taxon>
    </lineage>
</organism>
<gene>
    <name evidence="7" type="primary">20210731</name>
    <name evidence="6" type="ORF">HELRODRAFT_187962</name>
</gene>
<reference evidence="8" key="1">
    <citation type="submission" date="2012-12" db="EMBL/GenBank/DDBJ databases">
        <authorList>
            <person name="Hellsten U."/>
            <person name="Grimwood J."/>
            <person name="Chapman J.A."/>
            <person name="Shapiro H."/>
            <person name="Aerts A."/>
            <person name="Otillar R.P."/>
            <person name="Terry A.Y."/>
            <person name="Boore J.L."/>
            <person name="Simakov O."/>
            <person name="Marletaz F."/>
            <person name="Cho S.-J."/>
            <person name="Edsinger-Gonzales E."/>
            <person name="Havlak P."/>
            <person name="Kuo D.-H."/>
            <person name="Larsson T."/>
            <person name="Lv J."/>
            <person name="Arendt D."/>
            <person name="Savage R."/>
            <person name="Osoegawa K."/>
            <person name="de Jong P."/>
            <person name="Lindberg D.R."/>
            <person name="Seaver E.C."/>
            <person name="Weisblat D.A."/>
            <person name="Putnam N.H."/>
            <person name="Grigoriev I.V."/>
            <person name="Rokhsar D.S."/>
        </authorList>
    </citation>
    <scope>NUCLEOTIDE SEQUENCE</scope>
</reference>
<evidence type="ECO:0000259" key="5">
    <source>
        <dbReference type="PROSITE" id="PS51778"/>
    </source>
</evidence>
<dbReference type="EMBL" id="KB095811">
    <property type="protein sequence ID" value="ESO12729.1"/>
    <property type="molecule type" value="Genomic_DNA"/>
</dbReference>
<dbReference type="RefSeq" id="XP_009009449.1">
    <property type="nucleotide sequence ID" value="XM_009011201.1"/>
</dbReference>
<dbReference type="eggNOG" id="KOG1032">
    <property type="taxonomic scope" value="Eukaryota"/>
</dbReference>
<feature type="domain" description="VASt" evidence="5">
    <location>
        <begin position="1"/>
        <end position="135"/>
    </location>
</feature>
<name>T1FPI4_HELRO</name>
<evidence type="ECO:0000256" key="1">
    <source>
        <dbReference type="ARBA" id="ARBA00004370"/>
    </source>
</evidence>
<dbReference type="KEGG" id="hro:HELRODRAFT_187962"/>
<dbReference type="CTD" id="20210731"/>
<dbReference type="InterPro" id="IPR051482">
    <property type="entry name" value="Cholesterol_transport"/>
</dbReference>
<comment type="subcellular location">
    <subcellularLocation>
        <location evidence="1">Membrane</location>
    </subcellularLocation>
</comment>
<evidence type="ECO:0000256" key="2">
    <source>
        <dbReference type="ARBA" id="ARBA00023136"/>
    </source>
</evidence>
<dbReference type="InterPro" id="IPR031968">
    <property type="entry name" value="VASt"/>
</dbReference>
<dbReference type="GO" id="GO:0016020">
    <property type="term" value="C:membrane"/>
    <property type="evidence" value="ECO:0007669"/>
    <property type="project" value="UniProtKB-SubCell"/>
</dbReference>
<dbReference type="PANTHER" id="PTHR23319">
    <property type="entry name" value="GRAM DOMAIN CONTAINING 1B, ISOFORM E"/>
    <property type="match status" value="1"/>
</dbReference>
<evidence type="ECO:0000256" key="4">
    <source>
        <dbReference type="SAM" id="Phobius"/>
    </source>
</evidence>
<dbReference type="OrthoDB" id="2162691at2759"/>
<sequence length="235" mass="26981">MNLEDWRDDDEVEGLKVRNLTFTVSVNLAILTKDSPNRESQRLYPESRRGERYLVDADVFSKGVPYAHTFYTTVRYCLKAVSKNCTSLVITGKVKHNSSSSYISRAIIDKSAKTVLMEGFVDFMNVLKNEISPSSPSRRNSPSLRSSYSLPNGTKNLRAEFRERKSYSESSCSEDSDSNSSFLVPYLLKTITLLLLGLSLFNVYLYRQVSNLEYIMQTFLEYGERKNYLYLKNNL</sequence>
<dbReference type="AlphaFoldDB" id="T1FPI4"/>
<evidence type="ECO:0000256" key="3">
    <source>
        <dbReference type="SAM" id="MobiDB-lite"/>
    </source>
</evidence>
<keyword evidence="2 4" id="KW-0472">Membrane</keyword>
<accession>T1FPI4</accession>
<dbReference type="HOGENOM" id="CLU_1181329_0_0_1"/>
<dbReference type="EMBL" id="AMQM01000222">
    <property type="status" value="NOT_ANNOTATED_CDS"/>
    <property type="molecule type" value="Genomic_DNA"/>
</dbReference>